<protein>
    <submittedName>
        <fullName evidence="1">Uncharacterized protein</fullName>
    </submittedName>
</protein>
<dbReference type="Proteomes" id="UP001596513">
    <property type="component" value="Unassembled WGS sequence"/>
</dbReference>
<dbReference type="RefSeq" id="WP_380202420.1">
    <property type="nucleotide sequence ID" value="NZ_JBHTEK010000001.1"/>
</dbReference>
<comment type="caution">
    <text evidence="1">The sequence shown here is derived from an EMBL/GenBank/DDBJ whole genome shotgun (WGS) entry which is preliminary data.</text>
</comment>
<sequence length="45" mass="4470">MVRGRCPANCTVTASPGAAVPQMGTGLARCSTMLCPSTRGSTTVA</sequence>
<evidence type="ECO:0000313" key="1">
    <source>
        <dbReference type="EMBL" id="MFC7667692.1"/>
    </source>
</evidence>
<proteinExistence type="predicted"/>
<gene>
    <name evidence="1" type="ORF">ACFQT0_10085</name>
</gene>
<evidence type="ECO:0000313" key="2">
    <source>
        <dbReference type="Proteomes" id="UP001596513"/>
    </source>
</evidence>
<keyword evidence="2" id="KW-1185">Reference proteome</keyword>
<organism evidence="1 2">
    <name type="scientific">Hymenobacter humi</name>
    <dbReference type="NCBI Taxonomy" id="1411620"/>
    <lineage>
        <taxon>Bacteria</taxon>
        <taxon>Pseudomonadati</taxon>
        <taxon>Bacteroidota</taxon>
        <taxon>Cytophagia</taxon>
        <taxon>Cytophagales</taxon>
        <taxon>Hymenobacteraceae</taxon>
        <taxon>Hymenobacter</taxon>
    </lineage>
</organism>
<name>A0ABW2U486_9BACT</name>
<dbReference type="EMBL" id="JBHTEK010000001">
    <property type="protein sequence ID" value="MFC7667692.1"/>
    <property type="molecule type" value="Genomic_DNA"/>
</dbReference>
<accession>A0ABW2U486</accession>
<reference evidence="2" key="1">
    <citation type="journal article" date="2019" name="Int. J. Syst. Evol. Microbiol.">
        <title>The Global Catalogue of Microorganisms (GCM) 10K type strain sequencing project: providing services to taxonomists for standard genome sequencing and annotation.</title>
        <authorList>
            <consortium name="The Broad Institute Genomics Platform"/>
            <consortium name="The Broad Institute Genome Sequencing Center for Infectious Disease"/>
            <person name="Wu L."/>
            <person name="Ma J."/>
        </authorList>
    </citation>
    <scope>NUCLEOTIDE SEQUENCE [LARGE SCALE GENOMIC DNA]</scope>
    <source>
        <strain evidence="2">JCM 19635</strain>
    </source>
</reference>